<dbReference type="EMBL" id="SEKV01000201">
    <property type="protein sequence ID" value="TFY61590.1"/>
    <property type="molecule type" value="Genomic_DNA"/>
</dbReference>
<feature type="compositionally biased region" description="Pro residues" evidence="1">
    <location>
        <begin position="211"/>
        <end position="226"/>
    </location>
</feature>
<feature type="compositionally biased region" description="Basic and acidic residues" evidence="1">
    <location>
        <begin position="363"/>
        <end position="373"/>
    </location>
</feature>
<evidence type="ECO:0000313" key="3">
    <source>
        <dbReference type="Proteomes" id="UP000298390"/>
    </source>
</evidence>
<reference evidence="2 3" key="1">
    <citation type="submission" date="2019-01" db="EMBL/GenBank/DDBJ databases">
        <title>Genome sequencing of the rare red list fungi Fomitopsis rosea.</title>
        <authorList>
            <person name="Buettner E."/>
            <person name="Kellner H."/>
        </authorList>
    </citation>
    <scope>NUCLEOTIDE SEQUENCE [LARGE SCALE GENOMIC DNA]</scope>
    <source>
        <strain evidence="2 3">DSM 105464</strain>
    </source>
</reference>
<dbReference type="STRING" id="34475.A0A4Y9YHY3"/>
<feature type="compositionally biased region" description="Low complexity" evidence="1">
    <location>
        <begin position="439"/>
        <end position="448"/>
    </location>
</feature>
<feature type="region of interest" description="Disordered" evidence="1">
    <location>
        <begin position="316"/>
        <end position="348"/>
    </location>
</feature>
<dbReference type="Proteomes" id="UP000298390">
    <property type="component" value="Unassembled WGS sequence"/>
</dbReference>
<feature type="compositionally biased region" description="Low complexity" evidence="1">
    <location>
        <begin position="185"/>
        <end position="197"/>
    </location>
</feature>
<name>A0A4Y9YHY3_9APHY</name>
<sequence length="521" mass="57681">MSLDQNLFTLNVTVSSEGPDVIDLVDPAGTVHYRKRKVQSETYTIELYDPLSTSLLATATAPLATSKQKTIQLYNPDAVVELKYTGTLSFKWGFKWEDHEFEWRREECYILRKPDPAVLVAVTKEPSGRLKTSSVQILDYNINRFDIDDRKGLEILILTALLTFQDTNDAYHSPRPEDVSNAPGSTSTSNPLSNLLSIGTRREASSSPSGTPTPVPPAIPPRPPPRTGVERVAEMHMLRTLQGEGEANELEVSEEGAVEDYAQFAQRLLQDEAMLFITVRSASATEVPKVLRVVEETKRLRYKSGLQEELHQYVSYDTSNKTKGPRRINLNDPDPKGKSRGKDGYTPPESLVIHLSKIDMPELRPRAEVKDPGPELGWIPDAATADLNPAATRKGKHKEDAKAQKRAEREHKKAEKEQNLGLKKQRALPSGVPLPPAQSSSSDSADASTRPAPNRSTKPASAYHAPPHVPYPYQPSPSQLNNPGIYTAPPFPSPQAPGTRRTRPDGMVRQVHLPIHTQARS</sequence>
<gene>
    <name evidence="2" type="ORF">EVJ58_g4408</name>
</gene>
<evidence type="ECO:0000256" key="1">
    <source>
        <dbReference type="SAM" id="MobiDB-lite"/>
    </source>
</evidence>
<protein>
    <submittedName>
        <fullName evidence="2">Uncharacterized protein</fullName>
    </submittedName>
</protein>
<accession>A0A4Y9YHY3</accession>
<dbReference type="AlphaFoldDB" id="A0A4Y9YHY3"/>
<proteinExistence type="predicted"/>
<feature type="region of interest" description="Disordered" evidence="1">
    <location>
        <begin position="172"/>
        <end position="228"/>
    </location>
</feature>
<feature type="compositionally biased region" description="Basic and acidic residues" evidence="1">
    <location>
        <begin position="397"/>
        <end position="418"/>
    </location>
</feature>
<organism evidence="2 3">
    <name type="scientific">Rhodofomes roseus</name>
    <dbReference type="NCBI Taxonomy" id="34475"/>
    <lineage>
        <taxon>Eukaryota</taxon>
        <taxon>Fungi</taxon>
        <taxon>Dikarya</taxon>
        <taxon>Basidiomycota</taxon>
        <taxon>Agaricomycotina</taxon>
        <taxon>Agaricomycetes</taxon>
        <taxon>Polyporales</taxon>
        <taxon>Rhodofomes</taxon>
    </lineage>
</organism>
<comment type="caution">
    <text evidence="2">The sequence shown here is derived from an EMBL/GenBank/DDBJ whole genome shotgun (WGS) entry which is preliminary data.</text>
</comment>
<evidence type="ECO:0000313" key="2">
    <source>
        <dbReference type="EMBL" id="TFY61590.1"/>
    </source>
</evidence>
<feature type="region of interest" description="Disordered" evidence="1">
    <location>
        <begin position="363"/>
        <end position="521"/>
    </location>
</feature>
<feature type="compositionally biased region" description="Basic and acidic residues" evidence="1">
    <location>
        <begin position="333"/>
        <end position="343"/>
    </location>
</feature>